<keyword evidence="1" id="KW-0812">Transmembrane</keyword>
<keyword evidence="1" id="KW-0472">Membrane</keyword>
<name>A0A7W5DZV7_9BACT</name>
<keyword evidence="3" id="KW-1185">Reference proteome</keyword>
<gene>
    <name evidence="2" type="ORF">FHS27_003454</name>
</gene>
<keyword evidence="1" id="KW-1133">Transmembrane helix</keyword>
<feature type="transmembrane region" description="Helical" evidence="1">
    <location>
        <begin position="76"/>
        <end position="95"/>
    </location>
</feature>
<sequence length="120" mass="13474">MTNAYEIPPEVEPPRPPEPPTIFQCVLRAIVVVPIMSVSPYVIWIGYLILFGALDGDASVIFHDRFLWQTEIDDKMPVLVLLGIVAALITMLLIFGHRSDCRDALDRYDAKHPASAEDRV</sequence>
<evidence type="ECO:0000313" key="3">
    <source>
        <dbReference type="Proteomes" id="UP000536179"/>
    </source>
</evidence>
<accession>A0A7W5DZV7</accession>
<dbReference type="EMBL" id="JACHXU010000011">
    <property type="protein sequence ID" value="MBB3207629.1"/>
    <property type="molecule type" value="Genomic_DNA"/>
</dbReference>
<evidence type="ECO:0000256" key="1">
    <source>
        <dbReference type="SAM" id="Phobius"/>
    </source>
</evidence>
<dbReference type="RefSeq" id="WP_184305937.1">
    <property type="nucleotide sequence ID" value="NZ_JACHXU010000011.1"/>
</dbReference>
<reference evidence="2 3" key="1">
    <citation type="submission" date="2020-08" db="EMBL/GenBank/DDBJ databases">
        <title>Genomic Encyclopedia of Type Strains, Phase III (KMG-III): the genomes of soil and plant-associated and newly described type strains.</title>
        <authorList>
            <person name="Whitman W."/>
        </authorList>
    </citation>
    <scope>NUCLEOTIDE SEQUENCE [LARGE SCALE GENOMIC DNA]</scope>
    <source>
        <strain evidence="2 3">CECT 8075</strain>
    </source>
</reference>
<evidence type="ECO:0008006" key="4">
    <source>
        <dbReference type="Google" id="ProtNLM"/>
    </source>
</evidence>
<feature type="transmembrane region" description="Helical" evidence="1">
    <location>
        <begin position="25"/>
        <end position="50"/>
    </location>
</feature>
<proteinExistence type="predicted"/>
<organism evidence="2 3">
    <name type="scientific">Aporhodopirellula rubra</name>
    <dbReference type="NCBI Taxonomy" id="980271"/>
    <lineage>
        <taxon>Bacteria</taxon>
        <taxon>Pseudomonadati</taxon>
        <taxon>Planctomycetota</taxon>
        <taxon>Planctomycetia</taxon>
        <taxon>Pirellulales</taxon>
        <taxon>Pirellulaceae</taxon>
        <taxon>Aporhodopirellula</taxon>
    </lineage>
</organism>
<protein>
    <recommendedName>
        <fullName evidence="4">Transmembrane protein</fullName>
    </recommendedName>
</protein>
<dbReference type="AlphaFoldDB" id="A0A7W5DZV7"/>
<comment type="caution">
    <text evidence="2">The sequence shown here is derived from an EMBL/GenBank/DDBJ whole genome shotgun (WGS) entry which is preliminary data.</text>
</comment>
<dbReference type="Proteomes" id="UP000536179">
    <property type="component" value="Unassembled WGS sequence"/>
</dbReference>
<evidence type="ECO:0000313" key="2">
    <source>
        <dbReference type="EMBL" id="MBB3207629.1"/>
    </source>
</evidence>